<feature type="signal peptide" evidence="1">
    <location>
        <begin position="1"/>
        <end position="23"/>
    </location>
</feature>
<dbReference type="EMBL" id="CP136336">
    <property type="protein sequence ID" value="WOB09940.1"/>
    <property type="molecule type" value="Genomic_DNA"/>
</dbReference>
<protein>
    <recommendedName>
        <fullName evidence="4">Cupin domain-containing protein</fullName>
    </recommendedName>
</protein>
<dbReference type="Proteomes" id="UP001303946">
    <property type="component" value="Chromosome"/>
</dbReference>
<dbReference type="Gene3D" id="2.60.120.10">
    <property type="entry name" value="Jelly Rolls"/>
    <property type="match status" value="1"/>
</dbReference>
<evidence type="ECO:0000313" key="3">
    <source>
        <dbReference type="Proteomes" id="UP001303946"/>
    </source>
</evidence>
<accession>A0ABZ0CYA5</accession>
<evidence type="ECO:0000313" key="2">
    <source>
        <dbReference type="EMBL" id="WOB09940.1"/>
    </source>
</evidence>
<feature type="chain" id="PRO_5045073007" description="Cupin domain-containing protein" evidence="1">
    <location>
        <begin position="24"/>
        <end position="123"/>
    </location>
</feature>
<keyword evidence="1" id="KW-0732">Signal</keyword>
<organism evidence="2 3">
    <name type="scientific">Piscinibacter gummiphilus</name>
    <dbReference type="NCBI Taxonomy" id="946333"/>
    <lineage>
        <taxon>Bacteria</taxon>
        <taxon>Pseudomonadati</taxon>
        <taxon>Pseudomonadota</taxon>
        <taxon>Betaproteobacteria</taxon>
        <taxon>Burkholderiales</taxon>
        <taxon>Sphaerotilaceae</taxon>
        <taxon>Piscinibacter</taxon>
    </lineage>
</organism>
<evidence type="ECO:0000256" key="1">
    <source>
        <dbReference type="SAM" id="SignalP"/>
    </source>
</evidence>
<keyword evidence="3" id="KW-1185">Reference proteome</keyword>
<proteinExistence type="predicted"/>
<dbReference type="SUPFAM" id="SSF51182">
    <property type="entry name" value="RmlC-like cupins"/>
    <property type="match status" value="1"/>
</dbReference>
<sequence>MPHSIKCLAAICAGLCLAAAASAQQLPRSFEASPDVYKVIAQNEQYKVIAVTWKPGQKDVLHAHPASAVYYLTDCRLRVHAPDGSYRDALPAAGFALVQSPIPGHVVENTGSSDCRLVMFEPS</sequence>
<evidence type="ECO:0008006" key="4">
    <source>
        <dbReference type="Google" id="ProtNLM"/>
    </source>
</evidence>
<name>A0ABZ0CYA5_9BURK</name>
<dbReference type="InterPro" id="IPR014710">
    <property type="entry name" value="RmlC-like_jellyroll"/>
</dbReference>
<reference evidence="2 3" key="1">
    <citation type="submission" date="2023-10" db="EMBL/GenBank/DDBJ databases">
        <title>Bacteria for the degradation of biodegradable plastic PBAT(Polybutylene adipate terephthalate).</title>
        <authorList>
            <person name="Weon H.-Y."/>
            <person name="Yeon J."/>
        </authorList>
    </citation>
    <scope>NUCLEOTIDE SEQUENCE [LARGE SCALE GENOMIC DNA]</scope>
    <source>
        <strain evidence="2 3">SBD 7-3</strain>
    </source>
</reference>
<dbReference type="RefSeq" id="WP_316702818.1">
    <property type="nucleotide sequence ID" value="NZ_CP136336.1"/>
</dbReference>
<gene>
    <name evidence="2" type="ORF">RXV79_07690</name>
</gene>
<dbReference type="InterPro" id="IPR011051">
    <property type="entry name" value="RmlC_Cupin_sf"/>
</dbReference>